<evidence type="ECO:0000259" key="3">
    <source>
        <dbReference type="PROSITE" id="PS50110"/>
    </source>
</evidence>
<name>A0A7C3I366_9SPIR</name>
<dbReference type="Pfam" id="PF00072">
    <property type="entry name" value="Response_reg"/>
    <property type="match status" value="1"/>
</dbReference>
<feature type="modified residue" description="4-aspartylphosphate" evidence="2">
    <location>
        <position position="54"/>
    </location>
</feature>
<evidence type="ECO:0000256" key="2">
    <source>
        <dbReference type="PROSITE-ProRule" id="PRU00169"/>
    </source>
</evidence>
<organism evidence="4">
    <name type="scientific">Gracilinema caldarium</name>
    <dbReference type="NCBI Taxonomy" id="215591"/>
    <lineage>
        <taxon>Bacteria</taxon>
        <taxon>Pseudomonadati</taxon>
        <taxon>Spirochaetota</taxon>
        <taxon>Spirochaetia</taxon>
        <taxon>Spirochaetales</taxon>
        <taxon>Breznakiellaceae</taxon>
        <taxon>Gracilinema</taxon>
    </lineage>
</organism>
<dbReference type="InterPro" id="IPR050595">
    <property type="entry name" value="Bact_response_regulator"/>
</dbReference>
<feature type="domain" description="Response regulatory" evidence="3">
    <location>
        <begin position="2"/>
        <end position="121"/>
    </location>
</feature>
<dbReference type="PROSITE" id="PS50110">
    <property type="entry name" value="RESPONSE_REGULATORY"/>
    <property type="match status" value="1"/>
</dbReference>
<accession>A0A7C3I366</accession>
<dbReference type="GO" id="GO:0000160">
    <property type="term" value="P:phosphorelay signal transduction system"/>
    <property type="evidence" value="ECO:0007669"/>
    <property type="project" value="InterPro"/>
</dbReference>
<dbReference type="PANTHER" id="PTHR44591:SF25">
    <property type="entry name" value="CHEMOTAXIS TWO-COMPONENT RESPONSE REGULATOR"/>
    <property type="match status" value="1"/>
</dbReference>
<evidence type="ECO:0000256" key="1">
    <source>
        <dbReference type="ARBA" id="ARBA00022553"/>
    </source>
</evidence>
<dbReference type="Gene3D" id="3.40.50.2300">
    <property type="match status" value="1"/>
</dbReference>
<comment type="caution">
    <text evidence="4">The sequence shown here is derived from an EMBL/GenBank/DDBJ whole genome shotgun (WGS) entry which is preliminary data.</text>
</comment>
<dbReference type="InterPro" id="IPR001789">
    <property type="entry name" value="Sig_transdc_resp-reg_receiver"/>
</dbReference>
<sequence>MNILIVDDSRIIRSIITNILKEKNIPNAVTLEAADGSEALNILIKTKIDLFFLDWNMPKLNGVELTRAIREIDQYKSTPIIMVTSEAAKYNVLEAIKAGVSEYVVKPITSRNLLEKINKYL</sequence>
<dbReference type="EMBL" id="DSVL01000155">
    <property type="protein sequence ID" value="HFH28878.1"/>
    <property type="molecule type" value="Genomic_DNA"/>
</dbReference>
<evidence type="ECO:0000313" key="4">
    <source>
        <dbReference type="EMBL" id="HFH28878.1"/>
    </source>
</evidence>
<dbReference type="SUPFAM" id="SSF52172">
    <property type="entry name" value="CheY-like"/>
    <property type="match status" value="1"/>
</dbReference>
<dbReference type="InterPro" id="IPR011006">
    <property type="entry name" value="CheY-like_superfamily"/>
</dbReference>
<dbReference type="AlphaFoldDB" id="A0A7C3I366"/>
<protein>
    <submittedName>
        <fullName evidence="4">Response regulator</fullName>
    </submittedName>
</protein>
<keyword evidence="1 2" id="KW-0597">Phosphoprotein</keyword>
<proteinExistence type="predicted"/>
<gene>
    <name evidence="4" type="ORF">ENS59_05115</name>
</gene>
<reference evidence="4" key="1">
    <citation type="journal article" date="2020" name="mSystems">
        <title>Genome- and Community-Level Interaction Insights into Carbon Utilization and Element Cycling Functions of Hydrothermarchaeota in Hydrothermal Sediment.</title>
        <authorList>
            <person name="Zhou Z."/>
            <person name="Liu Y."/>
            <person name="Xu W."/>
            <person name="Pan J."/>
            <person name="Luo Z.H."/>
            <person name="Li M."/>
        </authorList>
    </citation>
    <scope>NUCLEOTIDE SEQUENCE [LARGE SCALE GENOMIC DNA]</scope>
    <source>
        <strain evidence="4">SpSt-503</strain>
    </source>
</reference>
<dbReference type="PANTHER" id="PTHR44591">
    <property type="entry name" value="STRESS RESPONSE REGULATOR PROTEIN 1"/>
    <property type="match status" value="1"/>
</dbReference>
<dbReference type="SMART" id="SM00448">
    <property type="entry name" value="REC"/>
    <property type="match status" value="1"/>
</dbReference>